<evidence type="ECO:0000313" key="4">
    <source>
        <dbReference type="Proteomes" id="UP000668358"/>
    </source>
</evidence>
<comment type="caution">
    <text evidence="2">The sequence shown here is derived from an EMBL/GenBank/DDBJ whole genome shotgun (WGS) entry which is preliminary data.</text>
</comment>
<dbReference type="InterPro" id="IPR029044">
    <property type="entry name" value="Nucleotide-diphossugar_trans"/>
</dbReference>
<evidence type="ECO:0000313" key="5">
    <source>
        <dbReference type="Proteomes" id="UP000855421"/>
    </source>
</evidence>
<proteinExistence type="predicted"/>
<dbReference type="AlphaFoldDB" id="A0AAN5NC06"/>
<dbReference type="Gene3D" id="3.90.550.20">
    <property type="match status" value="1"/>
</dbReference>
<dbReference type="Pfam" id="PF04488">
    <property type="entry name" value="Gly_transf_sug"/>
    <property type="match status" value="1"/>
</dbReference>
<reference evidence="2" key="2">
    <citation type="submission" date="2020-07" db="EMBL/GenBank/DDBJ databases">
        <authorList>
            <consortium name="NCBI Pathogen Detection Project"/>
        </authorList>
    </citation>
    <scope>NUCLEOTIDE SEQUENCE</scope>
    <source>
        <strain evidence="2">C25</strain>
    </source>
</reference>
<evidence type="ECO:0000313" key="2">
    <source>
        <dbReference type="EMBL" id="HAT4298903.1"/>
    </source>
</evidence>
<organism evidence="2 5">
    <name type="scientific">Clostridium perfringens</name>
    <dbReference type="NCBI Taxonomy" id="1502"/>
    <lineage>
        <taxon>Bacteria</taxon>
        <taxon>Bacillati</taxon>
        <taxon>Bacillota</taxon>
        <taxon>Clostridia</taxon>
        <taxon>Eubacteriales</taxon>
        <taxon>Clostridiaceae</taxon>
        <taxon>Clostridium</taxon>
    </lineage>
</organism>
<dbReference type="InterPro" id="IPR007577">
    <property type="entry name" value="GlycoTrfase_DXD_sugar-bd_CS"/>
</dbReference>
<accession>A0AAN5NC06</accession>
<protein>
    <submittedName>
        <fullName evidence="2">Glycosyl transferase</fullName>
    </submittedName>
</protein>
<reference evidence="2" key="1">
    <citation type="journal article" date="2018" name="Genome Biol.">
        <title>SKESA: strategic k-mer extension for scrupulous assemblies.</title>
        <authorList>
            <person name="Souvorov A."/>
            <person name="Agarwala R."/>
            <person name="Lipman D.J."/>
        </authorList>
    </citation>
    <scope>NUCLEOTIDE SEQUENCE</scope>
    <source>
        <strain evidence="2">C25</strain>
    </source>
</reference>
<dbReference type="InterPro" id="IPR051706">
    <property type="entry name" value="Glycosyltransferase_domain"/>
</dbReference>
<sequence>MIPKVIHYCWFGGNPLPKDAKKYIESWKKYCPDIKIIEWNESNYNVNCCDYVKEAYEAKKWAFVSDYARFDILYRYGGLYFDTDVEMIKPIDDILKKGPFMGIEKTNIQDSNGEVINPGLGLAATPGMGIYKDILSFYNNHNFYNPDGSLNQTTVVEYTTKILKKYGYKGKNQIQCVDGIYIYPADYFCPMNYQTGEINITRNSRTIHHYSSSWLTDEEKRHRNFEIKVQKIFGVKIAKILKDIYSLPYRIRRKIETKGLIGTIVFSMKKVVKKS</sequence>
<reference evidence="3 4" key="3">
    <citation type="submission" date="2020-12" db="EMBL/GenBank/DDBJ databases">
        <title>Comparative genomics of Clostridium perfringens reveals patterns of host-associated phylogenetic clades and virulence factors.</title>
        <authorList>
            <person name="Smith A.H."/>
            <person name="Geier R."/>
        </authorList>
    </citation>
    <scope>NUCLEOTIDE SEQUENCE [LARGE SCALE GENOMIC DNA]</scope>
    <source>
        <strain evidence="3 4">CHD15829P</strain>
    </source>
</reference>
<dbReference type="Proteomes" id="UP000855421">
    <property type="component" value="Unassembled WGS sequence"/>
</dbReference>
<name>A0AAN5NC06_CLOPF</name>
<dbReference type="EMBL" id="JAENRE010000005">
    <property type="protein sequence ID" value="MBO3417189.1"/>
    <property type="molecule type" value="Genomic_DNA"/>
</dbReference>
<dbReference type="SUPFAM" id="SSF53448">
    <property type="entry name" value="Nucleotide-diphospho-sugar transferases"/>
    <property type="match status" value="1"/>
</dbReference>
<dbReference type="GO" id="GO:0000030">
    <property type="term" value="F:mannosyltransferase activity"/>
    <property type="evidence" value="ECO:0007669"/>
    <property type="project" value="TreeGrafter"/>
</dbReference>
<gene>
    <name evidence="2" type="ORF">I9063_002287</name>
    <name evidence="3" type="ORF">JJB78_11785</name>
</gene>
<dbReference type="PANTHER" id="PTHR32385:SF15">
    <property type="entry name" value="INOSITOL PHOSPHOCERAMIDE MANNOSYLTRANSFERASE 1"/>
    <property type="match status" value="1"/>
</dbReference>
<dbReference type="EMBL" id="DACTBT010000016">
    <property type="protein sequence ID" value="HAT4298903.1"/>
    <property type="molecule type" value="Genomic_DNA"/>
</dbReference>
<evidence type="ECO:0000313" key="3">
    <source>
        <dbReference type="EMBL" id="MBO3417189.1"/>
    </source>
</evidence>
<dbReference type="GO" id="GO:0051999">
    <property type="term" value="P:mannosyl-inositol phosphorylceramide biosynthetic process"/>
    <property type="evidence" value="ECO:0007669"/>
    <property type="project" value="TreeGrafter"/>
</dbReference>
<evidence type="ECO:0000256" key="1">
    <source>
        <dbReference type="ARBA" id="ARBA00022679"/>
    </source>
</evidence>
<dbReference type="RefSeq" id="WP_110003163.1">
    <property type="nucleotide sequence ID" value="NZ_CATNZI010000002.1"/>
</dbReference>
<keyword evidence="1 2" id="KW-0808">Transferase</keyword>
<dbReference type="Proteomes" id="UP000668358">
    <property type="component" value="Unassembled WGS sequence"/>
</dbReference>
<dbReference type="GO" id="GO:0016020">
    <property type="term" value="C:membrane"/>
    <property type="evidence" value="ECO:0007669"/>
    <property type="project" value="GOC"/>
</dbReference>
<dbReference type="PANTHER" id="PTHR32385">
    <property type="entry name" value="MANNOSYL PHOSPHORYLINOSITOL CERAMIDE SYNTHASE"/>
    <property type="match status" value="1"/>
</dbReference>